<dbReference type="InterPro" id="IPR036291">
    <property type="entry name" value="NAD(P)-bd_dom_sf"/>
</dbReference>
<dbReference type="RefSeq" id="WP_326122507.1">
    <property type="nucleotide sequence ID" value="NZ_JARSFG010000007.1"/>
</dbReference>
<dbReference type="GO" id="GO:0016646">
    <property type="term" value="F:oxidoreductase activity, acting on the CH-NH group of donors, NAD or NADP as acceptor"/>
    <property type="evidence" value="ECO:0007669"/>
    <property type="project" value="TreeGrafter"/>
</dbReference>
<dbReference type="AlphaFoldDB" id="A0AAW9NJV1"/>
<dbReference type="InterPro" id="IPR016040">
    <property type="entry name" value="NAD(P)-bd_dom"/>
</dbReference>
<feature type="domain" description="NAD(P)-binding" evidence="1">
    <location>
        <begin position="7"/>
        <end position="192"/>
    </location>
</feature>
<reference evidence="2 3" key="1">
    <citation type="submission" date="2023-03" db="EMBL/GenBank/DDBJ databases">
        <title>Bacillus Genome Sequencing.</title>
        <authorList>
            <person name="Dunlap C."/>
        </authorList>
    </citation>
    <scope>NUCLEOTIDE SEQUENCE [LARGE SCALE GENOMIC DNA]</scope>
    <source>
        <strain evidence="2 3">B-59205</strain>
    </source>
</reference>
<dbReference type="Proteomes" id="UP001344888">
    <property type="component" value="Unassembled WGS sequence"/>
</dbReference>
<dbReference type="EMBL" id="JARSFG010000007">
    <property type="protein sequence ID" value="MEC1177992.1"/>
    <property type="molecule type" value="Genomic_DNA"/>
</dbReference>
<accession>A0AAW9NJV1</accession>
<dbReference type="InterPro" id="IPR051606">
    <property type="entry name" value="Polyketide_Oxido-like"/>
</dbReference>
<gene>
    <name evidence="2" type="ORF">P9B03_05800</name>
</gene>
<keyword evidence="3" id="KW-1185">Reference proteome</keyword>
<evidence type="ECO:0000313" key="2">
    <source>
        <dbReference type="EMBL" id="MEC1177992.1"/>
    </source>
</evidence>
<dbReference type="SUPFAM" id="SSF51735">
    <property type="entry name" value="NAD(P)-binding Rossmann-fold domains"/>
    <property type="match status" value="1"/>
</dbReference>
<sequence>MKIAIIGAAGQAGSNILRESIMREYDTTAIVRNQATLKENVQTLEKDLFDLTTADIDVFDCIVNAFAPKSGEEHLYVEAGKHLVSILQPTKTRLVDIGSSGCLFTNKDKIVRLLDSEDYPAQLTAAAQYQLQHLQHLQQSSITWTFICPARMFDAEGPRTGHYITGYDYLLKNSQLNSYISHADFAVAVIDEVENAKHLNEAFTIASENTTSAS</sequence>
<evidence type="ECO:0000313" key="3">
    <source>
        <dbReference type="Proteomes" id="UP001344888"/>
    </source>
</evidence>
<dbReference type="Pfam" id="PF13460">
    <property type="entry name" value="NAD_binding_10"/>
    <property type="match status" value="1"/>
</dbReference>
<comment type="caution">
    <text evidence="2">The sequence shown here is derived from an EMBL/GenBank/DDBJ whole genome shotgun (WGS) entry which is preliminary data.</text>
</comment>
<name>A0AAW9NJV1_9BACL</name>
<evidence type="ECO:0000259" key="1">
    <source>
        <dbReference type="Pfam" id="PF13460"/>
    </source>
</evidence>
<dbReference type="PANTHER" id="PTHR43355:SF2">
    <property type="entry name" value="FLAVIN REDUCTASE (NADPH)"/>
    <property type="match status" value="1"/>
</dbReference>
<proteinExistence type="predicted"/>
<organism evidence="2 3">
    <name type="scientific">Metasolibacillus meyeri</name>
    <dbReference type="NCBI Taxonomy" id="1071052"/>
    <lineage>
        <taxon>Bacteria</taxon>
        <taxon>Bacillati</taxon>
        <taxon>Bacillota</taxon>
        <taxon>Bacilli</taxon>
        <taxon>Bacillales</taxon>
        <taxon>Caryophanaceae</taxon>
        <taxon>Metasolibacillus</taxon>
    </lineage>
</organism>
<protein>
    <submittedName>
        <fullName evidence="2">NAD(P)H-binding protein</fullName>
    </submittedName>
</protein>
<dbReference type="Gene3D" id="3.40.50.720">
    <property type="entry name" value="NAD(P)-binding Rossmann-like Domain"/>
    <property type="match status" value="1"/>
</dbReference>
<dbReference type="PANTHER" id="PTHR43355">
    <property type="entry name" value="FLAVIN REDUCTASE (NADPH)"/>
    <property type="match status" value="1"/>
</dbReference>